<comment type="caution">
    <text evidence="2">The sequence shown here is derived from an EMBL/GenBank/DDBJ whole genome shotgun (WGS) entry which is preliminary data.</text>
</comment>
<name>A0A8J5MEI1_9STRA</name>
<sequence>AATRQLQVPNTPPRQGDDHPGSRHEAVCLVVCLPQPQWSQTPSPRSPNPLATSAYRLSTHRVLFVFSDHL</sequence>
<evidence type="ECO:0000313" key="2">
    <source>
        <dbReference type="EMBL" id="KAG6955106.1"/>
    </source>
</evidence>
<dbReference type="EMBL" id="JAENGY010000894">
    <property type="protein sequence ID" value="KAG6955106.1"/>
    <property type="molecule type" value="Genomic_DNA"/>
</dbReference>
<reference evidence="2" key="1">
    <citation type="submission" date="2021-01" db="EMBL/GenBank/DDBJ databases">
        <title>Phytophthora aleatoria, a newly-described species from Pinus radiata is distinct from Phytophthora cactorum isolates based on comparative genomics.</title>
        <authorList>
            <person name="Mcdougal R."/>
            <person name="Panda P."/>
            <person name="Williams N."/>
            <person name="Studholme D.J."/>
        </authorList>
    </citation>
    <scope>NUCLEOTIDE SEQUENCE</scope>
    <source>
        <strain evidence="2">NZFS 4037</strain>
    </source>
</reference>
<gene>
    <name evidence="2" type="ORF">JG688_00012029</name>
</gene>
<evidence type="ECO:0000313" key="3">
    <source>
        <dbReference type="Proteomes" id="UP000709295"/>
    </source>
</evidence>
<feature type="non-terminal residue" evidence="2">
    <location>
        <position position="70"/>
    </location>
</feature>
<feature type="region of interest" description="Disordered" evidence="1">
    <location>
        <begin position="1"/>
        <end position="23"/>
    </location>
</feature>
<protein>
    <submittedName>
        <fullName evidence="2">Uncharacterized protein</fullName>
    </submittedName>
</protein>
<dbReference type="AlphaFoldDB" id="A0A8J5MEI1"/>
<dbReference type="Proteomes" id="UP000709295">
    <property type="component" value="Unassembled WGS sequence"/>
</dbReference>
<evidence type="ECO:0000256" key="1">
    <source>
        <dbReference type="SAM" id="MobiDB-lite"/>
    </source>
</evidence>
<keyword evidence="3" id="KW-1185">Reference proteome</keyword>
<accession>A0A8J5MEI1</accession>
<feature type="non-terminal residue" evidence="2">
    <location>
        <position position="1"/>
    </location>
</feature>
<proteinExistence type="predicted"/>
<organism evidence="2 3">
    <name type="scientific">Phytophthora aleatoria</name>
    <dbReference type="NCBI Taxonomy" id="2496075"/>
    <lineage>
        <taxon>Eukaryota</taxon>
        <taxon>Sar</taxon>
        <taxon>Stramenopiles</taxon>
        <taxon>Oomycota</taxon>
        <taxon>Peronosporomycetes</taxon>
        <taxon>Peronosporales</taxon>
        <taxon>Peronosporaceae</taxon>
        <taxon>Phytophthora</taxon>
    </lineage>
</organism>